<sequence length="181" mass="20948">MLSHTGTRVLETPRLVLRRFEEKDAEAMFAWAGDSQVTRFLRYATHKSVDDSRAVLRQWQECYRRPDFYEWAVTEKENSRTVGAIALNVLNEHDRSGDVGYCLLRECWGRGYMSEALSAVLEFGFHTVGFNRIEGTHSELNPASGAVMRRCGMQYEGLSRQLYYSNEGFQDCHRYARLKSD</sequence>
<dbReference type="InterPro" id="IPR016181">
    <property type="entry name" value="Acyl_CoA_acyltransferase"/>
</dbReference>
<dbReference type="InterPro" id="IPR051531">
    <property type="entry name" value="N-acetyltransferase"/>
</dbReference>
<dbReference type="Proteomes" id="UP000824073">
    <property type="component" value="Unassembled WGS sequence"/>
</dbReference>
<evidence type="ECO:0000313" key="2">
    <source>
        <dbReference type="EMBL" id="HIU44177.1"/>
    </source>
</evidence>
<dbReference type="PROSITE" id="PS51186">
    <property type="entry name" value="GNAT"/>
    <property type="match status" value="1"/>
</dbReference>
<protein>
    <submittedName>
        <fullName evidence="2">GNAT family N-acetyltransferase</fullName>
    </submittedName>
</protein>
<reference evidence="2" key="1">
    <citation type="submission" date="2020-10" db="EMBL/GenBank/DDBJ databases">
        <authorList>
            <person name="Gilroy R."/>
        </authorList>
    </citation>
    <scope>NUCLEOTIDE SEQUENCE</scope>
    <source>
        <strain evidence="2">CHK191-8634</strain>
    </source>
</reference>
<dbReference type="Pfam" id="PF13302">
    <property type="entry name" value="Acetyltransf_3"/>
    <property type="match status" value="1"/>
</dbReference>
<name>A0A9D1IVK6_9CLOT</name>
<comment type="caution">
    <text evidence="2">The sequence shown here is derived from an EMBL/GenBank/DDBJ whole genome shotgun (WGS) entry which is preliminary data.</text>
</comment>
<reference evidence="2" key="2">
    <citation type="journal article" date="2021" name="PeerJ">
        <title>Extensive microbial diversity within the chicken gut microbiome revealed by metagenomics and culture.</title>
        <authorList>
            <person name="Gilroy R."/>
            <person name="Ravi A."/>
            <person name="Getino M."/>
            <person name="Pursley I."/>
            <person name="Horton D.L."/>
            <person name="Alikhan N.F."/>
            <person name="Baker D."/>
            <person name="Gharbi K."/>
            <person name="Hall N."/>
            <person name="Watson M."/>
            <person name="Adriaenssens E.M."/>
            <person name="Foster-Nyarko E."/>
            <person name="Jarju S."/>
            <person name="Secka A."/>
            <person name="Antonio M."/>
            <person name="Oren A."/>
            <person name="Chaudhuri R.R."/>
            <person name="La Ragione R."/>
            <person name="Hildebrand F."/>
            <person name="Pallen M.J."/>
        </authorList>
    </citation>
    <scope>NUCLEOTIDE SEQUENCE</scope>
    <source>
        <strain evidence="2">CHK191-8634</strain>
    </source>
</reference>
<dbReference type="InterPro" id="IPR000182">
    <property type="entry name" value="GNAT_dom"/>
</dbReference>
<dbReference type="SUPFAM" id="SSF55729">
    <property type="entry name" value="Acyl-CoA N-acyltransferases (Nat)"/>
    <property type="match status" value="1"/>
</dbReference>
<organism evidence="2 3">
    <name type="scientific">Candidatus Ventrousia excrementavium</name>
    <dbReference type="NCBI Taxonomy" id="2840961"/>
    <lineage>
        <taxon>Bacteria</taxon>
        <taxon>Bacillati</taxon>
        <taxon>Bacillota</taxon>
        <taxon>Clostridia</taxon>
        <taxon>Eubacteriales</taxon>
        <taxon>Clostridiaceae</taxon>
        <taxon>Clostridiaceae incertae sedis</taxon>
        <taxon>Candidatus Ventrousia</taxon>
    </lineage>
</organism>
<dbReference type="GO" id="GO:0016747">
    <property type="term" value="F:acyltransferase activity, transferring groups other than amino-acyl groups"/>
    <property type="evidence" value="ECO:0007669"/>
    <property type="project" value="InterPro"/>
</dbReference>
<evidence type="ECO:0000313" key="3">
    <source>
        <dbReference type="Proteomes" id="UP000824073"/>
    </source>
</evidence>
<feature type="domain" description="N-acetyltransferase" evidence="1">
    <location>
        <begin position="15"/>
        <end position="181"/>
    </location>
</feature>
<gene>
    <name evidence="2" type="ORF">IAB67_07780</name>
</gene>
<dbReference type="AlphaFoldDB" id="A0A9D1IVK6"/>
<proteinExistence type="predicted"/>
<dbReference type="EMBL" id="DVMR01000058">
    <property type="protein sequence ID" value="HIU44177.1"/>
    <property type="molecule type" value="Genomic_DNA"/>
</dbReference>
<evidence type="ECO:0000259" key="1">
    <source>
        <dbReference type="PROSITE" id="PS51186"/>
    </source>
</evidence>
<accession>A0A9D1IVK6</accession>
<dbReference type="PANTHER" id="PTHR43792">
    <property type="entry name" value="GNAT FAMILY, PUTATIVE (AFU_ORTHOLOGUE AFUA_3G00765)-RELATED-RELATED"/>
    <property type="match status" value="1"/>
</dbReference>
<dbReference type="Gene3D" id="3.40.630.30">
    <property type="match status" value="1"/>
</dbReference>